<dbReference type="PANTHER" id="PTHR34220:SF7">
    <property type="entry name" value="SENSOR HISTIDINE KINASE YPDA"/>
    <property type="match status" value="1"/>
</dbReference>
<reference evidence="4 5" key="1">
    <citation type="submission" date="2016-10" db="EMBL/GenBank/DDBJ databases">
        <authorList>
            <person name="de Groot N.N."/>
        </authorList>
    </citation>
    <scope>NUCLEOTIDE SEQUENCE [LARGE SCALE GENOMIC DNA]</scope>
    <source>
        <strain evidence="4 5">DSM 19012</strain>
    </source>
</reference>
<evidence type="ECO:0000313" key="4">
    <source>
        <dbReference type="EMBL" id="SFE87133.1"/>
    </source>
</evidence>
<keyword evidence="1" id="KW-0175">Coiled coil</keyword>
<dbReference type="EMBL" id="FONA01000021">
    <property type="protein sequence ID" value="SFE87133.1"/>
    <property type="molecule type" value="Genomic_DNA"/>
</dbReference>
<sequence length="392" mass="45967">MTNSCLRNILAIIVREWKRLGRWHILLWVGYSIVFFYGPAIFFDTRTAIILTIRTLGINAFIFYINILILLPLLMGRNKIKGYIFSLILLLSFVSFIYHVTDPIKPETWEQLRVRKVWVPNEVPPPPSGREVQIDTLSLNRRTFGLRNPTNSPRPRGEIFPRRMIFGLLPFVGMLFLSTLFWVFLESKRKEKEQLSLTNQNLETEMKFLKSQMNPHFLFNALNNIYSLSQQGNPKTSQLILKLSSMLRYILYETDDKKIPIGREVDYILDFIEFQKIKLEEQPNIEIDFQQIDRDRRIEPMLIFPFVENAFKHGNIDDTKNGRIVMSLKDTGGHLSFYILNSKPRGHVSKDRLKGIGIENVKKRLSVLYKECHKLVIEDNEDVFEVKLEIDA</sequence>
<dbReference type="Proteomes" id="UP000181976">
    <property type="component" value="Unassembled WGS sequence"/>
</dbReference>
<accession>A0A1I2E3B5</accession>
<keyword evidence="2" id="KW-0812">Transmembrane</keyword>
<organism evidence="4 5">
    <name type="scientific">Thermophagus xiamenensis</name>
    <dbReference type="NCBI Taxonomy" id="385682"/>
    <lineage>
        <taxon>Bacteria</taxon>
        <taxon>Pseudomonadati</taxon>
        <taxon>Bacteroidota</taxon>
        <taxon>Bacteroidia</taxon>
        <taxon>Marinilabiliales</taxon>
        <taxon>Marinilabiliaceae</taxon>
        <taxon>Thermophagus</taxon>
    </lineage>
</organism>
<protein>
    <submittedName>
        <fullName evidence="4">Histidine kinase</fullName>
    </submittedName>
</protein>
<dbReference type="InParanoid" id="A0A1I2E3B5"/>
<keyword evidence="5" id="KW-1185">Reference proteome</keyword>
<keyword evidence="4" id="KW-0418">Kinase</keyword>
<dbReference type="InterPro" id="IPR010559">
    <property type="entry name" value="Sig_transdc_His_kin_internal"/>
</dbReference>
<feature type="transmembrane region" description="Helical" evidence="2">
    <location>
        <begin position="83"/>
        <end position="101"/>
    </location>
</feature>
<keyword evidence="2" id="KW-0472">Membrane</keyword>
<gene>
    <name evidence="4" type="ORF">SAMN05444380_12121</name>
</gene>
<dbReference type="GO" id="GO:0000155">
    <property type="term" value="F:phosphorelay sensor kinase activity"/>
    <property type="evidence" value="ECO:0007669"/>
    <property type="project" value="InterPro"/>
</dbReference>
<keyword evidence="4" id="KW-0808">Transferase</keyword>
<dbReference type="OrthoDB" id="9809908at2"/>
<feature type="transmembrane region" description="Helical" evidence="2">
    <location>
        <begin position="49"/>
        <end position="71"/>
    </location>
</feature>
<feature type="transmembrane region" description="Helical" evidence="2">
    <location>
        <begin position="25"/>
        <end position="43"/>
    </location>
</feature>
<evidence type="ECO:0000256" key="2">
    <source>
        <dbReference type="SAM" id="Phobius"/>
    </source>
</evidence>
<dbReference type="GO" id="GO:0016020">
    <property type="term" value="C:membrane"/>
    <property type="evidence" value="ECO:0007669"/>
    <property type="project" value="InterPro"/>
</dbReference>
<dbReference type="Pfam" id="PF06580">
    <property type="entry name" value="His_kinase"/>
    <property type="match status" value="1"/>
</dbReference>
<dbReference type="AlphaFoldDB" id="A0A1I2E3B5"/>
<dbReference type="InterPro" id="IPR050640">
    <property type="entry name" value="Bact_2-comp_sensor_kinase"/>
</dbReference>
<dbReference type="PANTHER" id="PTHR34220">
    <property type="entry name" value="SENSOR HISTIDINE KINASE YPDA"/>
    <property type="match status" value="1"/>
</dbReference>
<evidence type="ECO:0000256" key="1">
    <source>
        <dbReference type="SAM" id="Coils"/>
    </source>
</evidence>
<dbReference type="STRING" id="385682.SAMN05444380_12121"/>
<name>A0A1I2E3B5_9BACT</name>
<evidence type="ECO:0000259" key="3">
    <source>
        <dbReference type="Pfam" id="PF06580"/>
    </source>
</evidence>
<feature type="domain" description="Signal transduction histidine kinase internal region" evidence="3">
    <location>
        <begin position="205"/>
        <end position="281"/>
    </location>
</feature>
<feature type="coiled-coil region" evidence="1">
    <location>
        <begin position="185"/>
        <end position="212"/>
    </location>
</feature>
<dbReference type="eggNOG" id="COG2972">
    <property type="taxonomic scope" value="Bacteria"/>
</dbReference>
<feature type="transmembrane region" description="Helical" evidence="2">
    <location>
        <begin position="164"/>
        <end position="185"/>
    </location>
</feature>
<proteinExistence type="predicted"/>
<keyword evidence="2" id="KW-1133">Transmembrane helix</keyword>
<evidence type="ECO:0000313" key="5">
    <source>
        <dbReference type="Proteomes" id="UP000181976"/>
    </source>
</evidence>
<dbReference type="RefSeq" id="WP_010528909.1">
    <property type="nucleotide sequence ID" value="NZ_AFSL01000105.1"/>
</dbReference>